<keyword evidence="1 3" id="KW-0238">DNA-binding</keyword>
<dbReference type="EMBL" id="ACKV01000035">
    <property type="protein sequence ID" value="EEJ42676.1"/>
    <property type="molecule type" value="Genomic_DNA"/>
</dbReference>
<name>C2KJD9_LEUMC</name>
<reference evidence="3 4" key="1">
    <citation type="submission" date="2009-04" db="EMBL/GenBank/DDBJ databases">
        <authorList>
            <person name="Qin X."/>
            <person name="Bachman B."/>
            <person name="Battles P."/>
            <person name="Bell A."/>
            <person name="Bess C."/>
            <person name="Bickham C."/>
            <person name="Chaboub L."/>
            <person name="Chen D."/>
            <person name="Coyle M."/>
            <person name="Deiros D.R."/>
            <person name="Dinh H."/>
            <person name="Forbes L."/>
            <person name="Fowler G."/>
            <person name="Francisco L."/>
            <person name="Fu Q."/>
            <person name="Gubbala S."/>
            <person name="Hale W."/>
            <person name="Han Y."/>
            <person name="Hemphill L."/>
            <person name="Highlander S.K."/>
            <person name="Hirani K."/>
            <person name="Hogues M."/>
            <person name="Jackson L."/>
            <person name="Jakkamsetti A."/>
            <person name="Javaid M."/>
            <person name="Jiang H."/>
            <person name="Korchina V."/>
            <person name="Kovar C."/>
            <person name="Lara F."/>
            <person name="Lee S."/>
            <person name="Mata R."/>
            <person name="Mathew T."/>
            <person name="Moen C."/>
            <person name="Morales K."/>
            <person name="Munidasa M."/>
            <person name="Nazareth L."/>
            <person name="Ngo R."/>
            <person name="Nguyen L."/>
            <person name="Okwuonu G."/>
            <person name="Ongeri F."/>
            <person name="Patil S."/>
            <person name="Petrosino J."/>
            <person name="Pham C."/>
            <person name="Pham P."/>
            <person name="Pu L.-L."/>
            <person name="Puazo M."/>
            <person name="Raj R."/>
            <person name="Reid J."/>
            <person name="Rouhana J."/>
            <person name="Saada N."/>
            <person name="Shang Y."/>
            <person name="Simmons D."/>
            <person name="Thornton R."/>
            <person name="Warren J."/>
            <person name="Weissenberger G."/>
            <person name="Zhang J."/>
            <person name="Zhang L."/>
            <person name="Zhou C."/>
            <person name="Zhu D."/>
            <person name="Muzny D."/>
            <person name="Worley K."/>
            <person name="Gibbs R."/>
        </authorList>
    </citation>
    <scope>NUCLEOTIDE SEQUENCE [LARGE SCALE GENOMIC DNA]</scope>
    <source>
        <strain evidence="3 4">ATCC 19254</strain>
    </source>
</reference>
<dbReference type="PANTHER" id="PTHR46558:SF11">
    <property type="entry name" value="HTH-TYPE TRANSCRIPTIONAL REGULATOR XRE"/>
    <property type="match status" value="1"/>
</dbReference>
<gene>
    <name evidence="3" type="ORF">HMPREF0555_0755</name>
</gene>
<dbReference type="Gene3D" id="1.10.260.40">
    <property type="entry name" value="lambda repressor-like DNA-binding domains"/>
    <property type="match status" value="1"/>
</dbReference>
<dbReference type="RefSeq" id="WP_002814944.1">
    <property type="nucleotide sequence ID" value="NZ_GG693383.1"/>
</dbReference>
<dbReference type="PANTHER" id="PTHR46558">
    <property type="entry name" value="TRACRIPTIONAL REGULATORY PROTEIN-RELATED-RELATED"/>
    <property type="match status" value="1"/>
</dbReference>
<dbReference type="InterPro" id="IPR001387">
    <property type="entry name" value="Cro/C1-type_HTH"/>
</dbReference>
<proteinExistence type="predicted"/>
<dbReference type="Pfam" id="PF01381">
    <property type="entry name" value="HTH_3"/>
    <property type="match status" value="1"/>
</dbReference>
<accession>C2KJD9</accession>
<comment type="caution">
    <text evidence="3">The sequence shown here is derived from an EMBL/GenBank/DDBJ whole genome shotgun (WGS) entry which is preliminary data.</text>
</comment>
<dbReference type="CDD" id="cd00093">
    <property type="entry name" value="HTH_XRE"/>
    <property type="match status" value="1"/>
</dbReference>
<dbReference type="InterPro" id="IPR010982">
    <property type="entry name" value="Lambda_DNA-bd_dom_sf"/>
</dbReference>
<evidence type="ECO:0000313" key="4">
    <source>
        <dbReference type="Proteomes" id="UP000004283"/>
    </source>
</evidence>
<dbReference type="AlphaFoldDB" id="C2KJD9"/>
<dbReference type="HOGENOM" id="CLU_066192_62_4_9"/>
<dbReference type="PROSITE" id="PS50943">
    <property type="entry name" value="HTH_CROC1"/>
    <property type="match status" value="1"/>
</dbReference>
<protein>
    <submittedName>
        <fullName evidence="3">DNA-binding helix-turn-helix protein</fullName>
    </submittedName>
</protein>
<evidence type="ECO:0000256" key="1">
    <source>
        <dbReference type="ARBA" id="ARBA00023125"/>
    </source>
</evidence>
<dbReference type="Proteomes" id="UP000004283">
    <property type="component" value="Unassembled WGS sequence"/>
</dbReference>
<organism evidence="3 4">
    <name type="scientific">Leuconostoc mesenteroides subsp. cremoris ATCC 19254</name>
    <dbReference type="NCBI Taxonomy" id="586220"/>
    <lineage>
        <taxon>Bacteria</taxon>
        <taxon>Bacillati</taxon>
        <taxon>Bacillota</taxon>
        <taxon>Bacilli</taxon>
        <taxon>Lactobacillales</taxon>
        <taxon>Lactobacillaceae</taxon>
        <taxon>Leuconostoc</taxon>
    </lineage>
</organism>
<evidence type="ECO:0000313" key="3">
    <source>
        <dbReference type="EMBL" id="EEJ42676.1"/>
    </source>
</evidence>
<dbReference type="GO" id="GO:0003677">
    <property type="term" value="F:DNA binding"/>
    <property type="evidence" value="ECO:0007669"/>
    <property type="project" value="UniProtKB-KW"/>
</dbReference>
<dbReference type="SMART" id="SM00530">
    <property type="entry name" value="HTH_XRE"/>
    <property type="match status" value="1"/>
</dbReference>
<evidence type="ECO:0000259" key="2">
    <source>
        <dbReference type="PROSITE" id="PS50943"/>
    </source>
</evidence>
<sequence length="66" mass="7558">MNKLRELRIERGLKISELSNELNLAGSDAVGKYERGEREPNIHILIAIADYFNVSIDYLVGRIDVR</sequence>
<feature type="domain" description="HTH cro/C1-type" evidence="2">
    <location>
        <begin position="4"/>
        <end position="59"/>
    </location>
</feature>
<dbReference type="SUPFAM" id="SSF47413">
    <property type="entry name" value="lambda repressor-like DNA-binding domains"/>
    <property type="match status" value="1"/>
</dbReference>